<evidence type="ECO:0000313" key="3">
    <source>
        <dbReference type="Proteomes" id="UP001295684"/>
    </source>
</evidence>
<feature type="region of interest" description="Disordered" evidence="1">
    <location>
        <begin position="1"/>
        <end position="46"/>
    </location>
</feature>
<protein>
    <submittedName>
        <fullName evidence="2">Uncharacterized protein</fullName>
    </submittedName>
</protein>
<gene>
    <name evidence="2" type="ORF">ECRASSUSDP1_LOCUS28593</name>
</gene>
<sequence>MEASDLAPTMRKKPKPVSRGSGERPQAGRRSRDKAGEEAGEEAGERGKAGFKDFWEIIVVCKQLKCALNTSSQCGNLCRRFHMRLSLACHYK</sequence>
<name>A0AAD1Y9C4_EUPCR</name>
<dbReference type="EMBL" id="CAMPGE010029491">
    <property type="protein sequence ID" value="CAI2386967.1"/>
    <property type="molecule type" value="Genomic_DNA"/>
</dbReference>
<dbReference type="AlphaFoldDB" id="A0AAD1Y9C4"/>
<comment type="caution">
    <text evidence="2">The sequence shown here is derived from an EMBL/GenBank/DDBJ whole genome shotgun (WGS) entry which is preliminary data.</text>
</comment>
<feature type="compositionally biased region" description="Basic and acidic residues" evidence="1">
    <location>
        <begin position="33"/>
        <end position="46"/>
    </location>
</feature>
<accession>A0AAD1Y9C4</accession>
<organism evidence="2 3">
    <name type="scientific">Euplotes crassus</name>
    <dbReference type="NCBI Taxonomy" id="5936"/>
    <lineage>
        <taxon>Eukaryota</taxon>
        <taxon>Sar</taxon>
        <taxon>Alveolata</taxon>
        <taxon>Ciliophora</taxon>
        <taxon>Intramacronucleata</taxon>
        <taxon>Spirotrichea</taxon>
        <taxon>Hypotrichia</taxon>
        <taxon>Euplotida</taxon>
        <taxon>Euplotidae</taxon>
        <taxon>Moneuplotes</taxon>
    </lineage>
</organism>
<proteinExistence type="predicted"/>
<evidence type="ECO:0000256" key="1">
    <source>
        <dbReference type="SAM" id="MobiDB-lite"/>
    </source>
</evidence>
<reference evidence="2" key="1">
    <citation type="submission" date="2023-07" db="EMBL/GenBank/DDBJ databases">
        <authorList>
            <consortium name="AG Swart"/>
            <person name="Singh M."/>
            <person name="Singh A."/>
            <person name="Seah K."/>
            <person name="Emmerich C."/>
        </authorList>
    </citation>
    <scope>NUCLEOTIDE SEQUENCE</scope>
    <source>
        <strain evidence="2">DP1</strain>
    </source>
</reference>
<evidence type="ECO:0000313" key="2">
    <source>
        <dbReference type="EMBL" id="CAI2386967.1"/>
    </source>
</evidence>
<keyword evidence="3" id="KW-1185">Reference proteome</keyword>
<dbReference type="Proteomes" id="UP001295684">
    <property type="component" value="Unassembled WGS sequence"/>
</dbReference>